<evidence type="ECO:0000256" key="6">
    <source>
        <dbReference type="ARBA" id="ARBA00022801"/>
    </source>
</evidence>
<dbReference type="GO" id="GO:0004843">
    <property type="term" value="F:cysteine-type deubiquitinase activity"/>
    <property type="evidence" value="ECO:0007669"/>
    <property type="project" value="UniProtKB-EC"/>
</dbReference>
<proteinExistence type="inferred from homology"/>
<dbReference type="EMBL" id="LT553527">
    <property type="protein sequence ID" value="SAM01401.1"/>
    <property type="molecule type" value="Genomic_DNA"/>
</dbReference>
<evidence type="ECO:0000256" key="1">
    <source>
        <dbReference type="ARBA" id="ARBA00000707"/>
    </source>
</evidence>
<feature type="region of interest" description="Disordered" evidence="8">
    <location>
        <begin position="770"/>
        <end position="792"/>
    </location>
</feature>
<dbReference type="STRING" id="4829.A0A163JHU4"/>
<comment type="similarity">
    <text evidence="2">Belongs to the peptidase C19 family.</text>
</comment>
<dbReference type="PANTHER" id="PTHR21646:SF24">
    <property type="entry name" value="UBIQUITIN CARBOXYL-TERMINAL HYDROLASE"/>
    <property type="match status" value="1"/>
</dbReference>
<keyword evidence="6" id="KW-0378">Hydrolase</keyword>
<feature type="compositionally biased region" description="Polar residues" evidence="8">
    <location>
        <begin position="772"/>
        <end position="787"/>
    </location>
</feature>
<dbReference type="FunCoup" id="A0A163JHU4">
    <property type="interactions" value="614"/>
</dbReference>
<feature type="compositionally biased region" description="Pro residues" evidence="8">
    <location>
        <begin position="982"/>
        <end position="995"/>
    </location>
</feature>
<evidence type="ECO:0000256" key="8">
    <source>
        <dbReference type="SAM" id="MobiDB-lite"/>
    </source>
</evidence>
<evidence type="ECO:0000256" key="5">
    <source>
        <dbReference type="ARBA" id="ARBA00022786"/>
    </source>
</evidence>
<evidence type="ECO:0000256" key="3">
    <source>
        <dbReference type="ARBA" id="ARBA00012759"/>
    </source>
</evidence>
<feature type="compositionally biased region" description="Low complexity" evidence="8">
    <location>
        <begin position="967"/>
        <end position="981"/>
    </location>
</feature>
<evidence type="ECO:0000313" key="12">
    <source>
        <dbReference type="Proteomes" id="UP000078561"/>
    </source>
</evidence>
<dbReference type="GO" id="GO:0016579">
    <property type="term" value="P:protein deubiquitination"/>
    <property type="evidence" value="ECO:0007669"/>
    <property type="project" value="InterPro"/>
</dbReference>
<dbReference type="InterPro" id="IPR006615">
    <property type="entry name" value="Pept_C19_DUSP"/>
</dbReference>
<keyword evidence="12" id="KW-1185">Reference proteome</keyword>
<dbReference type="Proteomes" id="UP000078561">
    <property type="component" value="Unassembled WGS sequence"/>
</dbReference>
<dbReference type="EC" id="3.4.19.12" evidence="3"/>
<gene>
    <name evidence="11" type="primary">ABSGL_07142.1 scaffold 8717</name>
</gene>
<keyword evidence="5" id="KW-0833">Ubl conjugation pathway</keyword>
<keyword evidence="4" id="KW-0645">Protease</keyword>
<name>A0A163JHU4_ABSGL</name>
<dbReference type="Pfam" id="PF00443">
    <property type="entry name" value="UCH"/>
    <property type="match status" value="1"/>
</dbReference>
<keyword evidence="7" id="KW-0788">Thiol protease</keyword>
<evidence type="ECO:0000313" key="11">
    <source>
        <dbReference type="EMBL" id="SAM01401.1"/>
    </source>
</evidence>
<dbReference type="InterPro" id="IPR038765">
    <property type="entry name" value="Papain-like_cys_pep_sf"/>
</dbReference>
<dbReference type="PANTHER" id="PTHR21646">
    <property type="entry name" value="UBIQUITIN CARBOXYL-TERMINAL HYDROLASE"/>
    <property type="match status" value="1"/>
</dbReference>
<sequence length="1175" mass="130903">MNNNQLDASSGPPSPASSIGLDPMASYSPISMTSSSPSKRAREASTESDADSTMQHYNRPSPMTYDIDDDEQLENAVAGWDCNDKDTLAGPEISDLSPVEQLDHIEGLKNDALVDGHTWYLVSMTWISRWKQYCKRMSSPSTNTQLLGSQTAPGAVDNSSILNDRSQLLPNLEEDEDYICVPELAWLSLEKWYGVSDSTVPRYVITQGEFVKESCIEVYPPTFKVYLAAANQAMTTSLEKCPSITLSRTTSVQDMKQTLLNAFDLAQDIAFELWRLDDDLPTTLNTSPIVSSSVLRDAEKINTDQGDKTISDLSLSSGTLVMELATPTTNFINSTSGDLQAASSNSPSNSSTSSIFGTGFNNLTTNNNDYSDDSMSGLSWMSKTTPVSRQKGTCGLNNLGNTCFMNSALQCLSNTMPLTKWFLAGNYKQDLNRDNPLGMNGEIAENYGALIEKLWSGTSTSVAPRDFKYTIGRFNPTFTGYQQHDSQELLAFLLDGLHEDMNRILKKPYIEMPDFDDMTDEEIAKTSWDYHKARNDSVIVDLFQGQFKSRLICNVCHKVSVTFDPFMYLSLPLPIQKKRKTQLVYVPYDPSVTPQRMTITLDKDASFKHLKDAVAKQVDVQDPSTLLIVEVFNHKIYKVFQEYELIASIGLSDVIYVYQLPGPAPSLPPSSKRRPRFGFRSRLGSSAFDADDDNDAAQEEKDFDGEKWIVFPVYCATTNSDTQYSYEQFGGPILLSIQAKDATCPENVYRLIAKHVERYTMMKLFEEVRRPSQASITTDNPTSSPSADTDVDMVEQQQSKPIRTAAAVTAAGGRQLEPISNLFSMKLFSENSYSSNLDSLIPTGISSWRSGSLDDLNERYIKECDERDAYEKAKHATKADLDEPMDDRKDTTAPSTPQQQPPIDNYEDEVVEDMAAEWNRDSTTAEEAGEANSTTDNSSDDDDEGSTNSSMIFEDSNTKPDKSAIQSSLSPTTSSVSSSTSSPPPAIAPRHPPPRTVIRQGEGILLDWRLKKAQEVFGTNGSSSYGNSDVNDAGWKEIDQVADPNAETDEKKTNKKVTLMDCMDEFTKEEELSEEDLWYCPQCKQHQRATKKFDIWHLPEIMVVHLKRFSHTRTLRDKIDALIDFPMEALDMTDRVLGVQDAKALAPEDRFVYDLYAVDNHFGGLGGGHCKFFET</sequence>
<feature type="domain" description="DUSP" evidence="10">
    <location>
        <begin position="96"/>
        <end position="205"/>
    </location>
</feature>
<evidence type="ECO:0000256" key="4">
    <source>
        <dbReference type="ARBA" id="ARBA00022670"/>
    </source>
</evidence>
<dbReference type="InParanoid" id="A0A163JHU4"/>
<feature type="region of interest" description="Disordered" evidence="8">
    <location>
        <begin position="872"/>
        <end position="905"/>
    </location>
</feature>
<dbReference type="SMART" id="SM00695">
    <property type="entry name" value="DUSP"/>
    <property type="match status" value="1"/>
</dbReference>
<dbReference type="InterPro" id="IPR018200">
    <property type="entry name" value="USP_CS"/>
</dbReference>
<dbReference type="PROSITE" id="PS00972">
    <property type="entry name" value="USP_1"/>
    <property type="match status" value="1"/>
</dbReference>
<dbReference type="Gene3D" id="3.90.70.10">
    <property type="entry name" value="Cysteine proteinases"/>
    <property type="match status" value="2"/>
</dbReference>
<feature type="region of interest" description="Disordered" evidence="8">
    <location>
        <begin position="1"/>
        <end position="67"/>
    </location>
</feature>
<dbReference type="PROSITE" id="PS51283">
    <property type="entry name" value="DUSP"/>
    <property type="match status" value="1"/>
</dbReference>
<feature type="compositionally biased region" description="Low complexity" evidence="8">
    <location>
        <begin position="26"/>
        <end position="38"/>
    </location>
</feature>
<evidence type="ECO:0000259" key="10">
    <source>
        <dbReference type="PROSITE" id="PS51283"/>
    </source>
</evidence>
<reference evidence="11" key="1">
    <citation type="submission" date="2016-04" db="EMBL/GenBank/DDBJ databases">
        <authorList>
            <person name="Evans L.H."/>
            <person name="Alamgir A."/>
            <person name="Owens N."/>
            <person name="Weber N.D."/>
            <person name="Virtaneva K."/>
            <person name="Barbian K."/>
            <person name="Babar A."/>
            <person name="Rosenke K."/>
        </authorList>
    </citation>
    <scope>NUCLEOTIDE SEQUENCE [LARGE SCALE GENOMIC DNA]</scope>
    <source>
        <strain evidence="11">CBS 101.48</strain>
    </source>
</reference>
<dbReference type="Gene3D" id="3.30.2230.10">
    <property type="entry name" value="DUSP-like"/>
    <property type="match status" value="1"/>
</dbReference>
<comment type="catalytic activity">
    <reaction evidence="1">
        <text>Thiol-dependent hydrolysis of ester, thioester, amide, peptide and isopeptide bonds formed by the C-terminal Gly of ubiquitin (a 76-residue protein attached to proteins as an intracellular targeting signal).</text>
        <dbReference type="EC" id="3.4.19.12"/>
    </reaction>
</comment>
<dbReference type="Pfam" id="PF06337">
    <property type="entry name" value="DUSP"/>
    <property type="match status" value="1"/>
</dbReference>
<dbReference type="SUPFAM" id="SSF143791">
    <property type="entry name" value="DUSP-like"/>
    <property type="match status" value="1"/>
</dbReference>
<evidence type="ECO:0000256" key="2">
    <source>
        <dbReference type="ARBA" id="ARBA00009085"/>
    </source>
</evidence>
<evidence type="ECO:0000256" key="7">
    <source>
        <dbReference type="ARBA" id="ARBA00022807"/>
    </source>
</evidence>
<dbReference type="InterPro" id="IPR035927">
    <property type="entry name" value="DUSP-like_sf"/>
</dbReference>
<dbReference type="InterPro" id="IPR050185">
    <property type="entry name" value="Ub_carboxyl-term_hydrolase"/>
</dbReference>
<dbReference type="InterPro" id="IPR028889">
    <property type="entry name" value="USP"/>
</dbReference>
<dbReference type="InterPro" id="IPR001394">
    <property type="entry name" value="Peptidase_C19_UCH"/>
</dbReference>
<dbReference type="SUPFAM" id="SSF54001">
    <property type="entry name" value="Cysteine proteinases"/>
    <property type="match status" value="1"/>
</dbReference>
<protein>
    <recommendedName>
        <fullName evidence="3">ubiquitinyl hydrolase 1</fullName>
        <ecNumber evidence="3">3.4.19.12</ecNumber>
    </recommendedName>
</protein>
<organism evidence="11">
    <name type="scientific">Absidia glauca</name>
    <name type="common">Pin mould</name>
    <dbReference type="NCBI Taxonomy" id="4829"/>
    <lineage>
        <taxon>Eukaryota</taxon>
        <taxon>Fungi</taxon>
        <taxon>Fungi incertae sedis</taxon>
        <taxon>Mucoromycota</taxon>
        <taxon>Mucoromycotina</taxon>
        <taxon>Mucoromycetes</taxon>
        <taxon>Mucorales</taxon>
        <taxon>Cunninghamellaceae</taxon>
        <taxon>Absidia</taxon>
    </lineage>
</organism>
<dbReference type="GO" id="GO:0006508">
    <property type="term" value="P:proteolysis"/>
    <property type="evidence" value="ECO:0007669"/>
    <property type="project" value="UniProtKB-KW"/>
</dbReference>
<feature type="compositionally biased region" description="Basic and acidic residues" evidence="8">
    <location>
        <begin position="872"/>
        <end position="891"/>
    </location>
</feature>
<feature type="domain" description="USP" evidence="9">
    <location>
        <begin position="394"/>
        <end position="1175"/>
    </location>
</feature>
<evidence type="ECO:0000259" key="9">
    <source>
        <dbReference type="PROSITE" id="PS50235"/>
    </source>
</evidence>
<dbReference type="PROSITE" id="PS50235">
    <property type="entry name" value="USP_3"/>
    <property type="match status" value="1"/>
</dbReference>
<feature type="region of interest" description="Disordered" evidence="8">
    <location>
        <begin position="921"/>
        <end position="997"/>
    </location>
</feature>
<dbReference type="AlphaFoldDB" id="A0A163JHU4"/>
<dbReference type="OMA" id="PCHAQQS"/>
<dbReference type="OrthoDB" id="292964at2759"/>
<accession>A0A163JHU4</accession>